<comment type="pathway">
    <text evidence="4">Metabolic intermediate biosynthesis; (R)-mevalonate biosynthesis; (R)-mevalonate from acetyl-CoA: step 2/3.</text>
</comment>
<feature type="binding site" evidence="4">
    <location>
        <position position="239"/>
    </location>
    <ligand>
        <name>CoA</name>
        <dbReference type="ChEBI" id="CHEBI:57287"/>
        <note>ligand shared with acetoacetyl-CoA thiolase</note>
    </ligand>
</feature>
<dbReference type="SUPFAM" id="SSF53901">
    <property type="entry name" value="Thiolase-like"/>
    <property type="match status" value="2"/>
</dbReference>
<dbReference type="GO" id="GO:0004421">
    <property type="term" value="F:hydroxymethylglutaryl-CoA synthase activity"/>
    <property type="evidence" value="ECO:0007669"/>
    <property type="project" value="UniProtKB-EC"/>
</dbReference>
<keyword evidence="2 4" id="KW-0414">Isoprene biosynthesis</keyword>
<proteinExistence type="inferred from homology"/>
<dbReference type="EC" id="2.3.3.10" evidence="4"/>
<evidence type="ECO:0000313" key="7">
    <source>
        <dbReference type="EMBL" id="PWL07924.1"/>
    </source>
</evidence>
<comment type="similarity">
    <text evidence="4">Belongs to the thiolase-like superfamily. Archaeal HMG-CoA synthase family.</text>
</comment>
<evidence type="ECO:0000256" key="4">
    <source>
        <dbReference type="HAMAP-Rule" id="MF_01409"/>
    </source>
</evidence>
<keyword evidence="3 4" id="KW-0012">Acyltransferase</keyword>
<reference evidence="7 9" key="1">
    <citation type="submission" date="2016-04" db="EMBL/GenBank/DDBJ databases">
        <title>Genome sequence of Methanosphaera cuniculi DSM 4103.</title>
        <authorList>
            <person name="Poehlein A."/>
            <person name="Seedorf H."/>
            <person name="Daniel R."/>
        </authorList>
    </citation>
    <scope>NUCLEOTIDE SEQUENCE [LARGE SCALE GENOMIC DNA]</scope>
    <source>
        <strain evidence="7 9">DSM 4103</strain>
    </source>
</reference>
<dbReference type="PANTHER" id="PTHR43323:SF2">
    <property type="entry name" value="HYDROXYMETHYLGLUTARYL-COA SYNTHASE"/>
    <property type="match status" value="1"/>
</dbReference>
<dbReference type="AlphaFoldDB" id="A0A2A2HDD2"/>
<keyword evidence="8" id="KW-1185">Reference proteome</keyword>
<evidence type="ECO:0000313" key="6">
    <source>
        <dbReference type="EMBL" id="PAV07348.1"/>
    </source>
</evidence>
<name>A0A2A2HDD2_9EURY</name>
<dbReference type="GO" id="GO:0019287">
    <property type="term" value="P:isopentenyl diphosphate biosynthetic process, mevalonate pathway"/>
    <property type="evidence" value="ECO:0007669"/>
    <property type="project" value="UniProtKB-UniRule"/>
</dbReference>
<evidence type="ECO:0000313" key="9">
    <source>
        <dbReference type="Proteomes" id="UP000246004"/>
    </source>
</evidence>
<comment type="caution">
    <text evidence="6">The sequence shown here is derived from an EMBL/GenBank/DDBJ whole genome shotgun (WGS) entry which is preliminary data.</text>
</comment>
<reference evidence="6 8" key="2">
    <citation type="journal article" date="2017" name="BMC Genomics">
        <title>Genomic analysis of methanogenic archaea reveals a shift towards energy conservation.</title>
        <authorList>
            <person name="Gilmore S.P."/>
            <person name="Henske J.K."/>
            <person name="Sexton J.A."/>
            <person name="Solomon K.V."/>
            <person name="Seppala S."/>
            <person name="Yoo J.I."/>
            <person name="Huyett L.M."/>
            <person name="Pressman A."/>
            <person name="Cogan J.Z."/>
            <person name="Kivenson V."/>
            <person name="Peng X."/>
            <person name="Tan Y."/>
            <person name="Valentine D.L."/>
            <person name="O'Malley M.A."/>
        </authorList>
    </citation>
    <scope>NUCLEOTIDE SEQUENCE [LARGE SCALE GENOMIC DNA]</scope>
    <source>
        <strain evidence="6 8">1R-7</strain>
    </source>
</reference>
<feature type="binding site" evidence="4">
    <location>
        <position position="234"/>
    </location>
    <ligand>
        <name>(3S)-3-hydroxy-3-methylglutaryl-CoA</name>
        <dbReference type="ChEBI" id="CHEBI:43074"/>
    </ligand>
</feature>
<feature type="binding site" evidence="4">
    <location>
        <position position="112"/>
    </location>
    <ligand>
        <name>(3S)-3-hydroxy-3-methylglutaryl-CoA</name>
        <dbReference type="ChEBI" id="CHEBI:43074"/>
    </ligand>
</feature>
<comment type="catalytic activity">
    <reaction evidence="4">
        <text>acetoacetyl-CoA + acetyl-CoA + H2O = (3S)-3-hydroxy-3-methylglutaryl-CoA + CoA + H(+)</text>
        <dbReference type="Rhea" id="RHEA:10188"/>
        <dbReference type="ChEBI" id="CHEBI:15377"/>
        <dbReference type="ChEBI" id="CHEBI:15378"/>
        <dbReference type="ChEBI" id="CHEBI:43074"/>
        <dbReference type="ChEBI" id="CHEBI:57286"/>
        <dbReference type="ChEBI" id="CHEBI:57287"/>
        <dbReference type="ChEBI" id="CHEBI:57288"/>
        <dbReference type="EC" id="2.3.3.10"/>
    </reaction>
</comment>
<accession>A0A2A2HDD2</accession>
<evidence type="ECO:0000256" key="2">
    <source>
        <dbReference type="ARBA" id="ARBA00023229"/>
    </source>
</evidence>
<feature type="active site" description="Acyl-thioester intermediate" evidence="4">
    <location>
        <position position="112"/>
    </location>
</feature>
<comment type="subunit">
    <text evidence="4">Interacts with acetoacetyl-CoA thiolase that catalyzes the precedent step in the pathway and with a DUF35 protein. The acetoacetyl-CoA thiolase/HMG-CoA synthase complex channels the intermediate via a fused CoA-binding site, which allows for efficient coupling of the endergonic thiolase reaction with the exergonic HMGCS reaction.</text>
</comment>
<feature type="binding site" evidence="4">
    <location>
        <position position="199"/>
    </location>
    <ligand>
        <name>CoA</name>
        <dbReference type="ChEBI" id="CHEBI:57287"/>
        <note>ligand shared with acetoacetyl-CoA thiolase</note>
    </ligand>
</feature>
<dbReference type="EMBL" id="LWMS01000042">
    <property type="protein sequence ID" value="PWL07924.1"/>
    <property type="molecule type" value="Genomic_DNA"/>
</dbReference>
<dbReference type="Pfam" id="PF08541">
    <property type="entry name" value="ACP_syn_III_C"/>
    <property type="match status" value="1"/>
</dbReference>
<evidence type="ECO:0000256" key="1">
    <source>
        <dbReference type="ARBA" id="ARBA00022679"/>
    </source>
</evidence>
<feature type="binding site" evidence="4">
    <location>
        <position position="266"/>
    </location>
    <ligand>
        <name>(3S)-3-hydroxy-3-methylglutaryl-CoA</name>
        <dbReference type="ChEBI" id="CHEBI:43074"/>
    </ligand>
</feature>
<sequence>MTGIVGYGAHVPSYRIKVEEIAKVWGDDPVSMSKGLIVNEKSVPGPDEDTVTIAVEAARRALKRAEIDPQEIGAIYVGSESHPYAVKPTATIVADAIRASPELTAADLEFACKAGTAGIQAAIGLVKSKLVKYALAIGADTSQGAPGDALEYTASAGGAAYIIGEDNTIADIEETCSFTTDTPDFYRREGEAYPSHGGRFTGEPAYFKHVMGAANMMLEKTGTTAEDYDYAVFHQPNGKFYIRAAKKLGFNQDQYEQGLLTPYIGNTYSGATPLGIASVLDIAKPGDKIFAVSYGSGAGSDAFTITVNDRIEEVRENAKTLEDINKNLKYVDYATYAKFKGKIKMD</sequence>
<keyword evidence="1 4" id="KW-0808">Transferase</keyword>
<dbReference type="InterPro" id="IPR004656">
    <property type="entry name" value="HMG_CoA_Synthase"/>
</dbReference>
<evidence type="ECO:0000256" key="3">
    <source>
        <dbReference type="ARBA" id="ARBA00023315"/>
    </source>
</evidence>
<dbReference type="PANTHER" id="PTHR43323">
    <property type="entry name" value="3-HYDROXY-3-METHYLGLUTARYL COENZYME A SYNTHASE"/>
    <property type="match status" value="1"/>
</dbReference>
<evidence type="ECO:0000259" key="5">
    <source>
        <dbReference type="Pfam" id="PF08541"/>
    </source>
</evidence>
<feature type="binding site" evidence="4">
    <location>
        <position position="243"/>
    </location>
    <ligand>
        <name>(3S)-3-hydroxy-3-methylglutaryl-CoA</name>
        <dbReference type="ChEBI" id="CHEBI:43074"/>
    </ligand>
</feature>
<dbReference type="OrthoDB" id="5812at2157"/>
<dbReference type="GO" id="GO:0010142">
    <property type="term" value="P:farnesyl diphosphate biosynthetic process, mevalonate pathway"/>
    <property type="evidence" value="ECO:0007669"/>
    <property type="project" value="TreeGrafter"/>
</dbReference>
<dbReference type="Proteomes" id="UP000217528">
    <property type="component" value="Unassembled WGS sequence"/>
</dbReference>
<evidence type="ECO:0000313" key="8">
    <source>
        <dbReference type="Proteomes" id="UP000217528"/>
    </source>
</evidence>
<protein>
    <recommendedName>
        <fullName evidence="4">Hydroxymethylglutaryl-CoA synthase</fullName>
        <shortName evidence="4">HMG-CoA synthase</shortName>
        <shortName evidence="4">HMGCS</shortName>
        <ecNumber evidence="4">2.3.3.10</ecNumber>
    </recommendedName>
</protein>
<dbReference type="Proteomes" id="UP000246004">
    <property type="component" value="Unassembled WGS sequence"/>
</dbReference>
<feature type="binding site" evidence="4">
    <location>
        <position position="296"/>
    </location>
    <ligand>
        <name>(3S)-3-hydroxy-3-methylglutaryl-CoA</name>
        <dbReference type="ChEBI" id="CHEBI:43074"/>
    </ligand>
</feature>
<feature type="binding site" evidence="4">
    <location>
        <position position="28"/>
    </location>
    <ligand>
        <name>(3S)-3-hydroxy-3-methylglutaryl-CoA</name>
        <dbReference type="ChEBI" id="CHEBI:43074"/>
    </ligand>
</feature>
<dbReference type="InterPro" id="IPR016039">
    <property type="entry name" value="Thiolase-like"/>
</dbReference>
<feature type="active site" description="Proton donor/acceptor" evidence="4">
    <location>
        <position position="80"/>
    </location>
</feature>
<organism evidence="6 8">
    <name type="scientific">Methanosphaera cuniculi</name>
    <dbReference type="NCBI Taxonomy" id="1077256"/>
    <lineage>
        <taxon>Archaea</taxon>
        <taxon>Methanobacteriati</taxon>
        <taxon>Methanobacteriota</taxon>
        <taxon>Methanomada group</taxon>
        <taxon>Methanobacteria</taxon>
        <taxon>Methanobacteriales</taxon>
        <taxon>Methanobacteriaceae</taxon>
        <taxon>Methanosphaera</taxon>
    </lineage>
</organism>
<dbReference type="GO" id="GO:0003985">
    <property type="term" value="F:acetyl-CoA C-acetyltransferase activity"/>
    <property type="evidence" value="ECO:0007669"/>
    <property type="project" value="UniProtKB-UniRule"/>
</dbReference>
<dbReference type="NCBIfam" id="TIGR00748">
    <property type="entry name" value="HMG_CoA_syn_Arc"/>
    <property type="match status" value="1"/>
</dbReference>
<gene>
    <name evidence="7" type="primary">pqsD</name>
    <name evidence="6" type="ORF">ASJ82_00445</name>
    <name evidence="7" type="ORF">MSCUN_11670</name>
</gene>
<feature type="active site" description="Proton donor/acceptor" evidence="4">
    <location>
        <position position="234"/>
    </location>
</feature>
<dbReference type="RefSeq" id="WP_095608718.1">
    <property type="nucleotide sequence ID" value="NZ_CAUHCB010000002.1"/>
</dbReference>
<dbReference type="InterPro" id="IPR013747">
    <property type="entry name" value="ACP_syn_III_C"/>
</dbReference>
<comment type="caution">
    <text evidence="4">Lacks conserved residue(s) required for the propagation of feature annotation.</text>
</comment>
<dbReference type="CDD" id="cd00827">
    <property type="entry name" value="init_cond_enzymes"/>
    <property type="match status" value="1"/>
</dbReference>
<dbReference type="EMBL" id="LMVN01000019">
    <property type="protein sequence ID" value="PAV07348.1"/>
    <property type="molecule type" value="Genomic_DNA"/>
</dbReference>
<dbReference type="HAMAP" id="MF_01409">
    <property type="entry name" value="HMG_CoA_synth_arch"/>
    <property type="match status" value="1"/>
</dbReference>
<comment type="function">
    <text evidence="4">Catalyzes the condensation of acetyl-CoA with acetoacetyl-CoA to form 3-hydroxy-3-methylglutaryl-CoA (HMG-CoA). Functions in the mevalonate (MVA) pathway leading to isopentenyl diphosphate (IPP), a key precursor for the biosynthesis of isoprenoid compounds that are building blocks of archaeal membrane lipids.</text>
</comment>
<dbReference type="FunFam" id="3.40.47.10:FF:000046">
    <property type="entry name" value="UPF0219 protein M1627_1703"/>
    <property type="match status" value="1"/>
</dbReference>
<feature type="binding site" evidence="4">
    <location>
        <position position="153"/>
    </location>
    <ligand>
        <name>(3S)-3-hydroxy-3-methylglutaryl-CoA</name>
        <dbReference type="ChEBI" id="CHEBI:43074"/>
    </ligand>
</feature>
<dbReference type="NCBIfam" id="NF003274">
    <property type="entry name" value="PRK04262.1"/>
    <property type="match status" value="1"/>
</dbReference>
<feature type="binding site" evidence="4">
    <location>
        <position position="201"/>
    </location>
    <ligand>
        <name>(3S)-3-hydroxy-3-methylglutaryl-CoA</name>
        <dbReference type="ChEBI" id="CHEBI:43074"/>
    </ligand>
</feature>
<feature type="domain" description="Beta-ketoacyl-[acyl-carrier-protein] synthase III C-terminal" evidence="5">
    <location>
        <begin position="218"/>
        <end position="303"/>
    </location>
</feature>
<dbReference type="Gene3D" id="3.40.47.10">
    <property type="match status" value="1"/>
</dbReference>